<name>A0A6M1RP53_9BACT</name>
<dbReference type="InterPro" id="IPR004879">
    <property type="entry name" value="Ssp411-like_TRX"/>
</dbReference>
<dbReference type="CDD" id="cd02955">
    <property type="entry name" value="SSP411"/>
    <property type="match status" value="1"/>
</dbReference>
<comment type="caution">
    <text evidence="3">The sequence shown here is derived from an EMBL/GenBank/DDBJ whole genome shotgun (WGS) entry which is preliminary data.</text>
</comment>
<gene>
    <name evidence="3" type="ORF">G4L39_07995</name>
</gene>
<dbReference type="RefSeq" id="WP_165107311.1">
    <property type="nucleotide sequence ID" value="NZ_JAAKYA010000053.1"/>
</dbReference>
<dbReference type="SUPFAM" id="SSF52833">
    <property type="entry name" value="Thioredoxin-like"/>
    <property type="match status" value="1"/>
</dbReference>
<dbReference type="SUPFAM" id="SSF48208">
    <property type="entry name" value="Six-hairpin glycosidases"/>
    <property type="match status" value="1"/>
</dbReference>
<proteinExistence type="predicted"/>
<dbReference type="PANTHER" id="PTHR42899:SF1">
    <property type="entry name" value="SPERMATOGENESIS-ASSOCIATED PROTEIN 20"/>
    <property type="match status" value="1"/>
</dbReference>
<evidence type="ECO:0000313" key="4">
    <source>
        <dbReference type="Proteomes" id="UP000477311"/>
    </source>
</evidence>
<dbReference type="PANTHER" id="PTHR42899">
    <property type="entry name" value="SPERMATOGENESIS-ASSOCIATED PROTEIN 20"/>
    <property type="match status" value="1"/>
</dbReference>
<dbReference type="GO" id="GO:0005975">
    <property type="term" value="P:carbohydrate metabolic process"/>
    <property type="evidence" value="ECO:0007669"/>
    <property type="project" value="InterPro"/>
</dbReference>
<dbReference type="Pfam" id="PF03190">
    <property type="entry name" value="Thioredox_DsbH"/>
    <property type="match status" value="1"/>
</dbReference>
<dbReference type="Proteomes" id="UP000477311">
    <property type="component" value="Unassembled WGS sequence"/>
</dbReference>
<organism evidence="3 4">
    <name type="scientific">Limisphaera ngatamarikiensis</name>
    <dbReference type="NCBI Taxonomy" id="1324935"/>
    <lineage>
        <taxon>Bacteria</taxon>
        <taxon>Pseudomonadati</taxon>
        <taxon>Verrucomicrobiota</taxon>
        <taxon>Verrucomicrobiia</taxon>
        <taxon>Limisphaerales</taxon>
        <taxon>Limisphaeraceae</taxon>
        <taxon>Limisphaera</taxon>
    </lineage>
</organism>
<reference evidence="3 4" key="1">
    <citation type="submission" date="2020-02" db="EMBL/GenBank/DDBJ databases">
        <title>Draft genome sequence of Limisphaera ngatamarikiensis NGM72.4T, a thermophilic Verrucomicrobia grouped in subdivision 3.</title>
        <authorList>
            <person name="Carere C.R."/>
            <person name="Steen J."/>
            <person name="Hugenholtz P."/>
            <person name="Stott M.B."/>
        </authorList>
    </citation>
    <scope>NUCLEOTIDE SEQUENCE [LARGE SCALE GENOMIC DNA]</scope>
    <source>
        <strain evidence="3 4">NGM72.4</strain>
    </source>
</reference>
<dbReference type="AlphaFoldDB" id="A0A6M1RP53"/>
<accession>A0A6M1RP53</accession>
<feature type="coiled-coil region" evidence="1">
    <location>
        <begin position="153"/>
        <end position="180"/>
    </location>
</feature>
<feature type="domain" description="Spermatogenesis-associated protein 20-like TRX" evidence="2">
    <location>
        <begin position="14"/>
        <end position="174"/>
    </location>
</feature>
<dbReference type="EMBL" id="JAAKYA010000053">
    <property type="protein sequence ID" value="NGO39339.1"/>
    <property type="molecule type" value="Genomic_DNA"/>
</dbReference>
<dbReference type="InterPro" id="IPR036249">
    <property type="entry name" value="Thioredoxin-like_sf"/>
</dbReference>
<sequence length="488" mass="53883">MNSFESRAGGRPVNRLAGALSPYLLQHAHNPVDWYPWCEEAFARARVEDKPIFLSIGYATCHWCHVMERESFEDPAVAAFLNAHFVSIKVDREERPDLDRLYMAFVQATTGEGGWPLTVFLTPEGEPFFGGTYFPPEPRHGRPSFRMLLERVAELWRERRSELRRAAAELRKQLAASLELESAVTGLPGPALLRRAAEQIMAHYDPVHGGFGGAPKFPQPALGLFLLAVASRLELPGAVEQVLTTCDRMAAGGIHDHLGGGFARYSVDERWLVPHFEKMLYDQAQLVHLYLEAFLVGGAARHAAVARGILEYVLRDLRLPEGGFASGEDADSEGQEGRFYCWTVSELREVLTPEELAVAQRYFGVTEAGNFVDHSHPRPLRGLNVLSVAGPEVLEDPGAGVLLASAIRKMQEARARRVRPLRDDKVLASWNGLMLGALARAGAVLGEPRYVEAARSNLAFLRGHMWEGAGGGGDGGGRGRGRLIHEWR</sequence>
<keyword evidence="1" id="KW-0175">Coiled coil</keyword>
<keyword evidence="4" id="KW-1185">Reference proteome</keyword>
<dbReference type="InterPro" id="IPR024705">
    <property type="entry name" value="Ssp411"/>
</dbReference>
<dbReference type="InterPro" id="IPR008928">
    <property type="entry name" value="6-hairpin_glycosidase_sf"/>
</dbReference>
<evidence type="ECO:0000256" key="1">
    <source>
        <dbReference type="SAM" id="Coils"/>
    </source>
</evidence>
<dbReference type="Gene3D" id="3.40.30.10">
    <property type="entry name" value="Glutaredoxin"/>
    <property type="match status" value="1"/>
</dbReference>
<feature type="non-terminal residue" evidence="3">
    <location>
        <position position="488"/>
    </location>
</feature>
<protein>
    <submittedName>
        <fullName evidence="3">Thioredoxin domain-containing protein</fullName>
    </submittedName>
</protein>
<evidence type="ECO:0000259" key="2">
    <source>
        <dbReference type="Pfam" id="PF03190"/>
    </source>
</evidence>
<evidence type="ECO:0000313" key="3">
    <source>
        <dbReference type="EMBL" id="NGO39339.1"/>
    </source>
</evidence>